<dbReference type="PANTHER" id="PTHR38459:SF1">
    <property type="entry name" value="PROPHAGE BACTOPRENOL-LINKED GLUCOSE TRANSLOCASE HOMOLOG"/>
    <property type="match status" value="1"/>
</dbReference>
<keyword evidence="3 6" id="KW-0812">Transmembrane</keyword>
<evidence type="ECO:0000256" key="1">
    <source>
        <dbReference type="ARBA" id="ARBA00004141"/>
    </source>
</evidence>
<dbReference type="EMBL" id="JAEKJZ010000009">
    <property type="protein sequence ID" value="MBN9673954.1"/>
    <property type="molecule type" value="Genomic_DNA"/>
</dbReference>
<accession>A0A939EJ44</accession>
<comment type="subcellular location">
    <subcellularLocation>
        <location evidence="1">Membrane</location>
        <topology evidence="1">Multi-pass membrane protein</topology>
    </subcellularLocation>
</comment>
<evidence type="ECO:0000256" key="5">
    <source>
        <dbReference type="ARBA" id="ARBA00023136"/>
    </source>
</evidence>
<sequence length="143" mass="15404">MTTEAKFHKLKTETASAGKFAVVGVLATLTHAAVAAGLLESGALPPLAANLCGYLVAFWVSFGGHYFWSFAHLRQEGTAVKSIVRFLIVSVSGFLLNTAILSLWLKLTPWSELMGLLFSIAIVPALTFMAARLWAFSHHPAES</sequence>
<reference evidence="8" key="1">
    <citation type="submission" date="2020-12" db="EMBL/GenBank/DDBJ databases">
        <title>Oil enriched cultivation method for isolating marine PHA-producing bacteria.</title>
        <authorList>
            <person name="Zheng W."/>
            <person name="Yu S."/>
            <person name="Huang Y."/>
        </authorList>
    </citation>
    <scope>NUCLEOTIDE SEQUENCE</scope>
    <source>
        <strain evidence="8">SY-2-12</strain>
    </source>
</reference>
<gene>
    <name evidence="8" type="ORF">JF539_26590</name>
</gene>
<feature type="domain" description="GtrA/DPMS transmembrane" evidence="7">
    <location>
        <begin position="19"/>
        <end position="136"/>
    </location>
</feature>
<dbReference type="GO" id="GO:0000271">
    <property type="term" value="P:polysaccharide biosynthetic process"/>
    <property type="evidence" value="ECO:0007669"/>
    <property type="project" value="InterPro"/>
</dbReference>
<feature type="transmembrane region" description="Helical" evidence="6">
    <location>
        <begin position="83"/>
        <end position="104"/>
    </location>
</feature>
<comment type="caution">
    <text evidence="8">The sequence shown here is derived from an EMBL/GenBank/DDBJ whole genome shotgun (WGS) entry which is preliminary data.</text>
</comment>
<evidence type="ECO:0000256" key="4">
    <source>
        <dbReference type="ARBA" id="ARBA00022989"/>
    </source>
</evidence>
<evidence type="ECO:0000259" key="7">
    <source>
        <dbReference type="Pfam" id="PF04138"/>
    </source>
</evidence>
<name>A0A939EJ44_9HYPH</name>
<dbReference type="AlphaFoldDB" id="A0A939EJ44"/>
<dbReference type="PANTHER" id="PTHR38459">
    <property type="entry name" value="PROPHAGE BACTOPRENOL-LINKED GLUCOSE TRANSLOCASE HOMOLOG"/>
    <property type="match status" value="1"/>
</dbReference>
<protein>
    <submittedName>
        <fullName evidence="8">GtrA family protein</fullName>
    </submittedName>
</protein>
<feature type="transmembrane region" description="Helical" evidence="6">
    <location>
        <begin position="20"/>
        <end position="39"/>
    </location>
</feature>
<dbReference type="Proteomes" id="UP000664096">
    <property type="component" value="Unassembled WGS sequence"/>
</dbReference>
<dbReference type="InterPro" id="IPR051401">
    <property type="entry name" value="GtrA_CellWall_Glycosyl"/>
</dbReference>
<comment type="similarity">
    <text evidence="2">Belongs to the GtrA family.</text>
</comment>
<dbReference type="GO" id="GO:0005886">
    <property type="term" value="C:plasma membrane"/>
    <property type="evidence" value="ECO:0007669"/>
    <property type="project" value="TreeGrafter"/>
</dbReference>
<dbReference type="InterPro" id="IPR007267">
    <property type="entry name" value="GtrA_DPMS_TM"/>
</dbReference>
<feature type="transmembrane region" description="Helical" evidence="6">
    <location>
        <begin position="51"/>
        <end position="71"/>
    </location>
</feature>
<evidence type="ECO:0000256" key="2">
    <source>
        <dbReference type="ARBA" id="ARBA00009399"/>
    </source>
</evidence>
<evidence type="ECO:0000256" key="3">
    <source>
        <dbReference type="ARBA" id="ARBA00022692"/>
    </source>
</evidence>
<keyword evidence="5 6" id="KW-0472">Membrane</keyword>
<keyword evidence="4 6" id="KW-1133">Transmembrane helix</keyword>
<proteinExistence type="inferred from homology"/>
<evidence type="ECO:0000313" key="8">
    <source>
        <dbReference type="EMBL" id="MBN9673954.1"/>
    </source>
</evidence>
<dbReference type="RefSeq" id="WP_207144262.1">
    <property type="nucleotide sequence ID" value="NZ_JAEKJZ010000009.1"/>
</dbReference>
<organism evidence="8 9">
    <name type="scientific">Roseibium aggregatum</name>
    <dbReference type="NCBI Taxonomy" id="187304"/>
    <lineage>
        <taxon>Bacteria</taxon>
        <taxon>Pseudomonadati</taxon>
        <taxon>Pseudomonadota</taxon>
        <taxon>Alphaproteobacteria</taxon>
        <taxon>Hyphomicrobiales</taxon>
        <taxon>Stappiaceae</taxon>
        <taxon>Roseibium</taxon>
    </lineage>
</organism>
<dbReference type="Pfam" id="PF04138">
    <property type="entry name" value="GtrA_DPMS_TM"/>
    <property type="match status" value="1"/>
</dbReference>
<evidence type="ECO:0000256" key="6">
    <source>
        <dbReference type="SAM" id="Phobius"/>
    </source>
</evidence>
<evidence type="ECO:0000313" key="9">
    <source>
        <dbReference type="Proteomes" id="UP000664096"/>
    </source>
</evidence>
<feature type="transmembrane region" description="Helical" evidence="6">
    <location>
        <begin position="116"/>
        <end position="135"/>
    </location>
</feature>